<dbReference type="Proteomes" id="UP001302494">
    <property type="component" value="Chromosome"/>
</dbReference>
<dbReference type="AlphaFoldDB" id="A0AA96JYB8"/>
<sequence>MAKQAGGAITQVARDLGINAAMLGRWCREAGLRGPKAFPGTGTPPSVSG</sequence>
<proteinExistence type="predicted"/>
<name>A0AA96JYB8_9BACT</name>
<dbReference type="RefSeq" id="WP_312748866.1">
    <property type="nucleotide sequence ID" value="NZ_CP116968.1"/>
</dbReference>
<dbReference type="Gene3D" id="1.10.10.60">
    <property type="entry name" value="Homeodomain-like"/>
    <property type="match status" value="1"/>
</dbReference>
<dbReference type="EMBL" id="CP116968">
    <property type="protein sequence ID" value="WNM64005.1"/>
    <property type="molecule type" value="Genomic_DNA"/>
</dbReference>
<dbReference type="KEGG" id="nneo:PQG83_09690"/>
<keyword evidence="2" id="KW-1185">Reference proteome</keyword>
<evidence type="ECO:0000313" key="2">
    <source>
        <dbReference type="Proteomes" id="UP001302494"/>
    </source>
</evidence>
<reference evidence="1 2" key="1">
    <citation type="submission" date="2023-01" db="EMBL/GenBank/DDBJ databases">
        <title>Cultivation and genomic characterization of new, ubiquitous marine nitrite-oxidizing bacteria from the Nitrospirales.</title>
        <authorList>
            <person name="Mueller A.J."/>
            <person name="Daebeler A."/>
            <person name="Herbold C.W."/>
            <person name="Kirkegaard R.H."/>
            <person name="Daims H."/>
        </authorList>
    </citation>
    <scope>NUCLEOTIDE SEQUENCE [LARGE SCALE GENOMIC DNA]</scope>
    <source>
        <strain evidence="1 2">DK</strain>
    </source>
</reference>
<evidence type="ECO:0000313" key="1">
    <source>
        <dbReference type="EMBL" id="WNM64005.1"/>
    </source>
</evidence>
<protein>
    <recommendedName>
        <fullName evidence="3">Transposase</fullName>
    </recommendedName>
</protein>
<gene>
    <name evidence="1" type="ORF">PQG83_09690</name>
</gene>
<accession>A0AA96JYB8</accession>
<evidence type="ECO:0008006" key="3">
    <source>
        <dbReference type="Google" id="ProtNLM"/>
    </source>
</evidence>
<organism evidence="1 2">
    <name type="scientific">Candidatus Nitrospira neomarina</name>
    <dbReference type="NCBI Taxonomy" id="3020899"/>
    <lineage>
        <taxon>Bacteria</taxon>
        <taxon>Pseudomonadati</taxon>
        <taxon>Nitrospirota</taxon>
        <taxon>Nitrospiria</taxon>
        <taxon>Nitrospirales</taxon>
        <taxon>Nitrospiraceae</taxon>
        <taxon>Nitrospira</taxon>
    </lineage>
</organism>